<gene>
    <name evidence="3" type="primary">yfdE</name>
    <name evidence="3" type="ORF">GCM10010995_00270</name>
</gene>
<dbReference type="SUPFAM" id="SSF89796">
    <property type="entry name" value="CoA-transferase family III (CaiB/BaiF)"/>
    <property type="match status" value="1"/>
</dbReference>
<dbReference type="Pfam" id="PF02515">
    <property type="entry name" value="CoA_transf_3"/>
    <property type="match status" value="1"/>
</dbReference>
<dbReference type="AlphaFoldDB" id="A0A8J3E798"/>
<dbReference type="InterPro" id="IPR044855">
    <property type="entry name" value="CoA-Trfase_III_dom3_sf"/>
</dbReference>
<proteinExistence type="predicted"/>
<evidence type="ECO:0000313" key="4">
    <source>
        <dbReference type="Proteomes" id="UP000636949"/>
    </source>
</evidence>
<evidence type="ECO:0000313" key="3">
    <source>
        <dbReference type="EMBL" id="GGF86901.1"/>
    </source>
</evidence>
<reference evidence="3" key="2">
    <citation type="submission" date="2020-09" db="EMBL/GenBank/DDBJ databases">
        <authorList>
            <person name="Sun Q."/>
            <person name="Zhou Y."/>
        </authorList>
    </citation>
    <scope>NUCLEOTIDE SEQUENCE</scope>
    <source>
        <strain evidence="3">CGMCC 1.15758</strain>
    </source>
</reference>
<dbReference type="GO" id="GO:0008410">
    <property type="term" value="F:CoA-transferase activity"/>
    <property type="evidence" value="ECO:0007669"/>
    <property type="project" value="TreeGrafter"/>
</dbReference>
<dbReference type="EMBL" id="BMJS01000001">
    <property type="protein sequence ID" value="GGF86901.1"/>
    <property type="molecule type" value="Genomic_DNA"/>
</dbReference>
<dbReference type="RefSeq" id="WP_117001354.1">
    <property type="nucleotide sequence ID" value="NZ_BMJS01000001.1"/>
</dbReference>
<evidence type="ECO:0000256" key="2">
    <source>
        <dbReference type="SAM" id="MobiDB-lite"/>
    </source>
</evidence>
<dbReference type="Gene3D" id="3.30.1540.10">
    <property type="entry name" value="formyl-coa transferase, domain 3"/>
    <property type="match status" value="1"/>
</dbReference>
<evidence type="ECO:0000256" key="1">
    <source>
        <dbReference type="ARBA" id="ARBA00022679"/>
    </source>
</evidence>
<sequence>MKPFDGLLIADFTHVLSGPFCTMLLCDLGARVIKLERPEIGEDSRQFGPFIDGISMYFETVNRGKESIGVNLKDPNDLALVKNIIKQADVVVENFRPGTMAKLGLDYDSLCKLNPRIIFASISGFGQSGSMSQLPAYDELIQAMSGFMSVTGEPDGPPIKAGPSVSDMLAGVYCFSAIATALYQREKTGKGCQIDIAMFDAMLSFLESDVVSDKMLHKIPSRIGNKHPNISPFSTFKCKDDDIVICAATDKLFASACDVMGLDQLKNDPKCQSNKDRLAHNDLIKAAFEKSLGNDTVANWYDKFVKAGVPAGPINNVNQALSLKVVKERDMIVKAGKYQLPGCPLKFSTNKETGTRKEAPKVNADGAKIKKEFK</sequence>
<keyword evidence="1" id="KW-0808">Transferase</keyword>
<dbReference type="InterPro" id="IPR023606">
    <property type="entry name" value="CoA-Trfase_III_dom_1_sf"/>
</dbReference>
<dbReference type="Proteomes" id="UP000636949">
    <property type="component" value="Unassembled WGS sequence"/>
</dbReference>
<keyword evidence="4" id="KW-1185">Reference proteome</keyword>
<dbReference type="InterPro" id="IPR050483">
    <property type="entry name" value="CoA-transferase_III_domain"/>
</dbReference>
<name>A0A8J3E798_9GAMM</name>
<dbReference type="OrthoDB" id="9058532at2"/>
<reference evidence="3" key="1">
    <citation type="journal article" date="2014" name="Int. J. Syst. Evol. Microbiol.">
        <title>Complete genome sequence of Corynebacterium casei LMG S-19264T (=DSM 44701T), isolated from a smear-ripened cheese.</title>
        <authorList>
            <consortium name="US DOE Joint Genome Institute (JGI-PGF)"/>
            <person name="Walter F."/>
            <person name="Albersmeier A."/>
            <person name="Kalinowski J."/>
            <person name="Ruckert C."/>
        </authorList>
    </citation>
    <scope>NUCLEOTIDE SEQUENCE</scope>
    <source>
        <strain evidence="3">CGMCC 1.15758</strain>
    </source>
</reference>
<accession>A0A8J3E798</accession>
<dbReference type="Gene3D" id="3.40.50.10540">
    <property type="entry name" value="Crotonobetainyl-coa:carnitine coa-transferase, domain 1"/>
    <property type="match status" value="1"/>
</dbReference>
<organism evidence="3 4">
    <name type="scientific">Cysteiniphilum litorale</name>
    <dbReference type="NCBI Taxonomy" id="2056700"/>
    <lineage>
        <taxon>Bacteria</taxon>
        <taxon>Pseudomonadati</taxon>
        <taxon>Pseudomonadota</taxon>
        <taxon>Gammaproteobacteria</taxon>
        <taxon>Thiotrichales</taxon>
        <taxon>Fastidiosibacteraceae</taxon>
        <taxon>Cysteiniphilum</taxon>
    </lineage>
</organism>
<dbReference type="InterPro" id="IPR003673">
    <property type="entry name" value="CoA-Trfase_fam_III"/>
</dbReference>
<dbReference type="PANTHER" id="PTHR48207">
    <property type="entry name" value="SUCCINATE--HYDROXYMETHYLGLUTARATE COA-TRANSFERASE"/>
    <property type="match status" value="1"/>
</dbReference>
<dbReference type="PANTHER" id="PTHR48207:SF3">
    <property type="entry name" value="SUCCINATE--HYDROXYMETHYLGLUTARATE COA-TRANSFERASE"/>
    <property type="match status" value="1"/>
</dbReference>
<comment type="caution">
    <text evidence="3">The sequence shown here is derived from an EMBL/GenBank/DDBJ whole genome shotgun (WGS) entry which is preliminary data.</text>
</comment>
<protein>
    <submittedName>
        <fullName evidence="3">Acetyl-CoA:oxalate CoA-transferase</fullName>
    </submittedName>
</protein>
<feature type="region of interest" description="Disordered" evidence="2">
    <location>
        <begin position="351"/>
        <end position="374"/>
    </location>
</feature>